<reference evidence="1" key="1">
    <citation type="submission" date="2022-10" db="EMBL/GenBank/DDBJ databases">
        <title>Culturing micro-colonial fungi from biological soil crusts in the Mojave desert and describing Neophaeococcomyces mojavensis, and introducing the new genera and species Taxawa tesnikishii.</title>
        <authorList>
            <person name="Kurbessoian T."/>
            <person name="Stajich J.E."/>
        </authorList>
    </citation>
    <scope>NUCLEOTIDE SEQUENCE</scope>
    <source>
        <strain evidence="1">JES_112</strain>
    </source>
</reference>
<dbReference type="Proteomes" id="UP001172386">
    <property type="component" value="Unassembled WGS sequence"/>
</dbReference>
<evidence type="ECO:0000313" key="1">
    <source>
        <dbReference type="EMBL" id="KAJ9650833.1"/>
    </source>
</evidence>
<comment type="caution">
    <text evidence="1">The sequence shown here is derived from an EMBL/GenBank/DDBJ whole genome shotgun (WGS) entry which is preliminary data.</text>
</comment>
<sequence length="138" mass="14473">MDLKEFVRETLVQIATGVKDAQIDVRALGGIVNPATQNPLKGGNSYFSSVDDLHHVFLVDFDVAVSVAENAGTNAQAKLNVATILSLGAGGQSANSSAATNRLTFKVPLALPLDEPSHTKLSGEIAADRARVRDALGY</sequence>
<protein>
    <submittedName>
        <fullName evidence="1">Uncharacterized protein</fullName>
    </submittedName>
</protein>
<gene>
    <name evidence="1" type="ORF">H2198_009850</name>
</gene>
<evidence type="ECO:0000313" key="2">
    <source>
        <dbReference type="Proteomes" id="UP001172386"/>
    </source>
</evidence>
<accession>A0ACC2ZTS4</accession>
<keyword evidence="2" id="KW-1185">Reference proteome</keyword>
<name>A0ACC2ZTS4_9EURO</name>
<organism evidence="1 2">
    <name type="scientific">Neophaeococcomyces mojaviensis</name>
    <dbReference type="NCBI Taxonomy" id="3383035"/>
    <lineage>
        <taxon>Eukaryota</taxon>
        <taxon>Fungi</taxon>
        <taxon>Dikarya</taxon>
        <taxon>Ascomycota</taxon>
        <taxon>Pezizomycotina</taxon>
        <taxon>Eurotiomycetes</taxon>
        <taxon>Chaetothyriomycetidae</taxon>
        <taxon>Chaetothyriales</taxon>
        <taxon>Chaetothyriales incertae sedis</taxon>
        <taxon>Neophaeococcomyces</taxon>
    </lineage>
</organism>
<dbReference type="EMBL" id="JAPDRQ010000303">
    <property type="protein sequence ID" value="KAJ9650833.1"/>
    <property type="molecule type" value="Genomic_DNA"/>
</dbReference>
<proteinExistence type="predicted"/>